<name>A0R125_MYCS2</name>
<dbReference type="Proteomes" id="UP000000757">
    <property type="component" value="Chromosome"/>
</dbReference>
<organism evidence="3 4">
    <name type="scientific">Mycolicibacterium smegmatis (strain ATCC 700084 / mc(2)155)</name>
    <name type="common">Mycobacterium smegmatis</name>
    <dbReference type="NCBI Taxonomy" id="246196"/>
    <lineage>
        <taxon>Bacteria</taxon>
        <taxon>Bacillati</taxon>
        <taxon>Actinomycetota</taxon>
        <taxon>Actinomycetes</taxon>
        <taxon>Mycobacteriales</taxon>
        <taxon>Mycobacteriaceae</taxon>
        <taxon>Mycolicibacterium</taxon>
    </lineage>
</organism>
<dbReference type="Pfam" id="PF14032">
    <property type="entry name" value="PknH_C"/>
    <property type="match status" value="1"/>
</dbReference>
<proteinExistence type="predicted"/>
<gene>
    <name evidence="3" type="ordered locus">MSMEG_4595</name>
</gene>
<dbReference type="InterPro" id="IPR038232">
    <property type="entry name" value="PknH-like_Extracell_sf"/>
</dbReference>
<dbReference type="Gene3D" id="3.40.1000.70">
    <property type="entry name" value="PknH-like extracellular domain"/>
    <property type="match status" value="1"/>
</dbReference>
<evidence type="ECO:0000256" key="1">
    <source>
        <dbReference type="SAM" id="MobiDB-lite"/>
    </source>
</evidence>
<dbReference type="OrthoDB" id="4749785at2"/>
<protein>
    <submittedName>
        <fullName evidence="3">Probable serine/threonine-protein kinase PknH, putative</fullName>
        <ecNumber evidence="3">2.7.11.1</ecNumber>
    </submittedName>
</protein>
<dbReference type="KEGG" id="msm:MSMEG_4595"/>
<evidence type="ECO:0000313" key="3">
    <source>
        <dbReference type="EMBL" id="ABK70229.1"/>
    </source>
</evidence>
<feature type="region of interest" description="Disordered" evidence="1">
    <location>
        <begin position="38"/>
        <end position="63"/>
    </location>
</feature>
<evidence type="ECO:0000313" key="4">
    <source>
        <dbReference type="Proteomes" id="UP000000757"/>
    </source>
</evidence>
<sequence length="270" mass="28632">MLPSPPNKGRKKKWVLGVAAVAAAVGVAGVGVVNLRSDDRSESEPLAHPTSTTPAPPRVDSGLPVTALPNLLLTPAEMNAALGTSRFEAPPPTNQLNQNASSHPQCGAVVEVGLRSAYEGSGYRAVQFQYGQNEEPSGDPLADAFGSPLVRVGQMVTAFPDATAASKFVADQSGKWRQCTHTGAVSLIVEGQPNTDFHVSEVPQNDKHTVQGVLTMELYYAGPQRGNWNCYHSLGAQRNIVADVMVCDGQVKHYQSAKIVERILAKVPAT</sequence>
<dbReference type="AlphaFoldDB" id="A0R125"/>
<keyword evidence="3" id="KW-0808">Transferase</keyword>
<dbReference type="GO" id="GO:0004674">
    <property type="term" value="F:protein serine/threonine kinase activity"/>
    <property type="evidence" value="ECO:0007669"/>
    <property type="project" value="UniProtKB-EC"/>
</dbReference>
<feature type="domain" description="PknH-like extracellular" evidence="2">
    <location>
        <begin position="64"/>
        <end position="266"/>
    </location>
</feature>
<evidence type="ECO:0000259" key="2">
    <source>
        <dbReference type="Pfam" id="PF14032"/>
    </source>
</evidence>
<dbReference type="EMBL" id="CP000480">
    <property type="protein sequence ID" value="ABK70229.1"/>
    <property type="molecule type" value="Genomic_DNA"/>
</dbReference>
<dbReference type="InterPro" id="IPR026954">
    <property type="entry name" value="PknH-like_Extracell"/>
</dbReference>
<keyword evidence="4" id="KW-1185">Reference proteome</keyword>
<dbReference type="EC" id="2.7.11.1" evidence="3"/>
<dbReference type="STRING" id="246196.MSMEG_4595"/>
<keyword evidence="3" id="KW-0418">Kinase</keyword>
<accession>A0R125</accession>
<reference evidence="3 4" key="1">
    <citation type="submission" date="2006-10" db="EMBL/GenBank/DDBJ databases">
        <authorList>
            <person name="Fleischmann R.D."/>
            <person name="Dodson R.J."/>
            <person name="Haft D.H."/>
            <person name="Merkel J.S."/>
            <person name="Nelson W.C."/>
            <person name="Fraser C.M."/>
        </authorList>
    </citation>
    <scope>NUCLEOTIDE SEQUENCE [LARGE SCALE GENOMIC DNA]</scope>
    <source>
        <strain evidence="4">ATCC 700084 / mc(2)155</strain>
    </source>
</reference>